<reference evidence="6 7" key="1">
    <citation type="submission" date="2024-01" db="EMBL/GenBank/DDBJ databases">
        <title>Genome mining of biosynthetic gene clusters to explore secondary metabolites of Streptomyces sp.</title>
        <authorList>
            <person name="Baig A."/>
            <person name="Ajitkumar Shintre N."/>
            <person name="Kumar H."/>
            <person name="Anbarasu A."/>
            <person name="Ramaiah S."/>
        </authorList>
    </citation>
    <scope>NUCLEOTIDE SEQUENCE [LARGE SCALE GENOMIC DNA]</scope>
    <source>
        <strain evidence="6 7">A57</strain>
    </source>
</reference>
<dbReference type="NCBIfam" id="TIGR00072">
    <property type="entry name" value="hydrog_prot"/>
    <property type="match status" value="1"/>
</dbReference>
<keyword evidence="2 6" id="KW-0645">Protease</keyword>
<feature type="compositionally biased region" description="Low complexity" evidence="5">
    <location>
        <begin position="165"/>
        <end position="174"/>
    </location>
</feature>
<name>A0ABV5E409_9ACTN</name>
<feature type="compositionally biased region" description="Gly residues" evidence="5">
    <location>
        <begin position="209"/>
        <end position="218"/>
    </location>
</feature>
<evidence type="ECO:0000256" key="5">
    <source>
        <dbReference type="SAM" id="MobiDB-lite"/>
    </source>
</evidence>
<dbReference type="GO" id="GO:0008233">
    <property type="term" value="F:peptidase activity"/>
    <property type="evidence" value="ECO:0007669"/>
    <property type="project" value="UniProtKB-KW"/>
</dbReference>
<evidence type="ECO:0000256" key="3">
    <source>
        <dbReference type="ARBA" id="ARBA00022750"/>
    </source>
</evidence>
<accession>A0ABV5E409</accession>
<dbReference type="CDD" id="cd00518">
    <property type="entry name" value="H2MP"/>
    <property type="match status" value="1"/>
</dbReference>
<dbReference type="GO" id="GO:0006508">
    <property type="term" value="P:proteolysis"/>
    <property type="evidence" value="ECO:0007669"/>
    <property type="project" value="UniProtKB-KW"/>
</dbReference>
<protein>
    <submittedName>
        <fullName evidence="6">Hydrogenase maturation protease</fullName>
    </submittedName>
</protein>
<evidence type="ECO:0000256" key="4">
    <source>
        <dbReference type="ARBA" id="ARBA00022801"/>
    </source>
</evidence>
<keyword evidence="3" id="KW-0064">Aspartyl protease</keyword>
<feature type="region of interest" description="Disordered" evidence="5">
    <location>
        <begin position="153"/>
        <end position="218"/>
    </location>
</feature>
<dbReference type="Pfam" id="PF01750">
    <property type="entry name" value="HycI"/>
    <property type="match status" value="1"/>
</dbReference>
<organism evidence="6 7">
    <name type="scientific">Streptomyces broussonetiae</name>
    <dbReference type="NCBI Taxonomy" id="2686304"/>
    <lineage>
        <taxon>Bacteria</taxon>
        <taxon>Bacillati</taxon>
        <taxon>Actinomycetota</taxon>
        <taxon>Actinomycetes</taxon>
        <taxon>Kitasatosporales</taxon>
        <taxon>Streptomycetaceae</taxon>
        <taxon>Streptomyces</taxon>
    </lineage>
</organism>
<sequence>MSVGRIVVIGVGNEFRHDDGVGWAVTARLAERAAARPLPPGTVLENCDGDPARLLGLWEDAALAVVVDAAHARPPHPGRVHRLTLDGTGTARTTTTSSHGLGLGDAVELSRVLDRLPGRLVVYAVEGADRSQGRGLSAAVAARVEEVADSVEADLRHGPGGPGDAHGPAGPAAPDDTRHPAGPAAPRKPTGAGGRVVRPDSPARPGGVARPGGKGAPS</sequence>
<dbReference type="PANTHER" id="PTHR30302">
    <property type="entry name" value="HYDROGENASE 1 MATURATION PROTEASE"/>
    <property type="match status" value="1"/>
</dbReference>
<comment type="similarity">
    <text evidence="1">Belongs to the peptidase A31 family.</text>
</comment>
<evidence type="ECO:0000256" key="1">
    <source>
        <dbReference type="ARBA" id="ARBA00006814"/>
    </source>
</evidence>
<dbReference type="EMBL" id="JAYMRP010000002">
    <property type="protein sequence ID" value="MFB8771566.1"/>
    <property type="molecule type" value="Genomic_DNA"/>
</dbReference>
<evidence type="ECO:0000313" key="6">
    <source>
        <dbReference type="EMBL" id="MFB8771566.1"/>
    </source>
</evidence>
<dbReference type="SUPFAM" id="SSF53163">
    <property type="entry name" value="HybD-like"/>
    <property type="match status" value="1"/>
</dbReference>
<gene>
    <name evidence="6" type="ORF">VSS16_02240</name>
</gene>
<dbReference type="Gene3D" id="3.40.50.1450">
    <property type="entry name" value="HybD-like"/>
    <property type="match status" value="1"/>
</dbReference>
<comment type="caution">
    <text evidence="6">The sequence shown here is derived from an EMBL/GenBank/DDBJ whole genome shotgun (WGS) entry which is preliminary data.</text>
</comment>
<dbReference type="RefSeq" id="WP_376730613.1">
    <property type="nucleotide sequence ID" value="NZ_JAYMRP010000002.1"/>
</dbReference>
<keyword evidence="7" id="KW-1185">Reference proteome</keyword>
<keyword evidence="4" id="KW-0378">Hydrolase</keyword>
<dbReference type="PANTHER" id="PTHR30302:SF1">
    <property type="entry name" value="HYDROGENASE 2 MATURATION PROTEASE"/>
    <property type="match status" value="1"/>
</dbReference>
<evidence type="ECO:0000256" key="2">
    <source>
        <dbReference type="ARBA" id="ARBA00022670"/>
    </source>
</evidence>
<dbReference type="InterPro" id="IPR023430">
    <property type="entry name" value="Pept_HybD-like_dom_sf"/>
</dbReference>
<dbReference type="Proteomes" id="UP001585080">
    <property type="component" value="Unassembled WGS sequence"/>
</dbReference>
<dbReference type="InterPro" id="IPR000671">
    <property type="entry name" value="Peptidase_A31"/>
</dbReference>
<proteinExistence type="inferred from homology"/>
<evidence type="ECO:0000313" key="7">
    <source>
        <dbReference type="Proteomes" id="UP001585080"/>
    </source>
</evidence>